<protein>
    <submittedName>
        <fullName evidence="1">Uncharacterized protein</fullName>
    </submittedName>
</protein>
<dbReference type="EMBL" id="CM042016">
    <property type="protein sequence ID" value="KAI3699921.1"/>
    <property type="molecule type" value="Genomic_DNA"/>
</dbReference>
<gene>
    <name evidence="1" type="ORF">L2E82_44529</name>
</gene>
<comment type="caution">
    <text evidence="1">The sequence shown here is derived from an EMBL/GenBank/DDBJ whole genome shotgun (WGS) entry which is preliminary data.</text>
</comment>
<reference evidence="1 2" key="2">
    <citation type="journal article" date="2022" name="Mol. Ecol. Resour.">
        <title>The genomes of chicory, endive, great burdock and yacon provide insights into Asteraceae paleo-polyploidization history and plant inulin production.</title>
        <authorList>
            <person name="Fan W."/>
            <person name="Wang S."/>
            <person name="Wang H."/>
            <person name="Wang A."/>
            <person name="Jiang F."/>
            <person name="Liu H."/>
            <person name="Zhao H."/>
            <person name="Xu D."/>
            <person name="Zhang Y."/>
        </authorList>
    </citation>
    <scope>NUCLEOTIDE SEQUENCE [LARGE SCALE GENOMIC DNA]</scope>
    <source>
        <strain evidence="2">cv. Punajuju</strain>
        <tissue evidence="1">Leaves</tissue>
    </source>
</reference>
<proteinExistence type="predicted"/>
<name>A0ACB8ZQD5_CICIN</name>
<evidence type="ECO:0000313" key="2">
    <source>
        <dbReference type="Proteomes" id="UP001055811"/>
    </source>
</evidence>
<keyword evidence="2" id="KW-1185">Reference proteome</keyword>
<reference evidence="2" key="1">
    <citation type="journal article" date="2022" name="Mol. Ecol. Resour.">
        <title>The genomes of chicory, endive, great burdock and yacon provide insights into Asteraceae palaeo-polyploidization history and plant inulin production.</title>
        <authorList>
            <person name="Fan W."/>
            <person name="Wang S."/>
            <person name="Wang H."/>
            <person name="Wang A."/>
            <person name="Jiang F."/>
            <person name="Liu H."/>
            <person name="Zhao H."/>
            <person name="Xu D."/>
            <person name="Zhang Y."/>
        </authorList>
    </citation>
    <scope>NUCLEOTIDE SEQUENCE [LARGE SCALE GENOMIC DNA]</scope>
    <source>
        <strain evidence="2">cv. Punajuju</strain>
    </source>
</reference>
<accession>A0ACB8ZQD5</accession>
<sequence length="211" mass="23947">MSTSVSPVVRSVPSKGSRTGLSGAQSEGVWYDNVPHTRLVEDKGGQNWISRDKDKFIFPGGGTQFIHGPNQYLEQISKLHAMVWGLDFKDFWRPAFLGEMSWFMEWIKYTVNKILSQVFTLNSDPKGSICSIIKESGLPFCSQQIWSSDQLQLCLGKVGNGINEASKRLANLQYIEKIAKTSSKSCSWEFGFIHRALFRIKRILDVFQRLC</sequence>
<evidence type="ECO:0000313" key="1">
    <source>
        <dbReference type="EMBL" id="KAI3699921.1"/>
    </source>
</evidence>
<organism evidence="1 2">
    <name type="scientific">Cichorium intybus</name>
    <name type="common">Chicory</name>
    <dbReference type="NCBI Taxonomy" id="13427"/>
    <lineage>
        <taxon>Eukaryota</taxon>
        <taxon>Viridiplantae</taxon>
        <taxon>Streptophyta</taxon>
        <taxon>Embryophyta</taxon>
        <taxon>Tracheophyta</taxon>
        <taxon>Spermatophyta</taxon>
        <taxon>Magnoliopsida</taxon>
        <taxon>eudicotyledons</taxon>
        <taxon>Gunneridae</taxon>
        <taxon>Pentapetalae</taxon>
        <taxon>asterids</taxon>
        <taxon>campanulids</taxon>
        <taxon>Asterales</taxon>
        <taxon>Asteraceae</taxon>
        <taxon>Cichorioideae</taxon>
        <taxon>Cichorieae</taxon>
        <taxon>Cichoriinae</taxon>
        <taxon>Cichorium</taxon>
    </lineage>
</organism>
<dbReference type="Proteomes" id="UP001055811">
    <property type="component" value="Linkage Group LG08"/>
</dbReference>